<dbReference type="SUPFAM" id="SSF51735">
    <property type="entry name" value="NAD(P)-binding Rossmann-fold domains"/>
    <property type="match status" value="1"/>
</dbReference>
<dbReference type="InterPro" id="IPR057326">
    <property type="entry name" value="KR_dom"/>
</dbReference>
<keyword evidence="2 5" id="KW-0560">Oxidoreductase</keyword>
<evidence type="ECO:0000256" key="3">
    <source>
        <dbReference type="RuleBase" id="RU000363"/>
    </source>
</evidence>
<evidence type="ECO:0000259" key="4">
    <source>
        <dbReference type="SMART" id="SM00822"/>
    </source>
</evidence>
<protein>
    <submittedName>
        <fullName evidence="5">SDR family NAD(P)-dependent oxidoreductase</fullName>
        <ecNumber evidence="5">1.1.1.-</ecNumber>
    </submittedName>
</protein>
<evidence type="ECO:0000256" key="2">
    <source>
        <dbReference type="ARBA" id="ARBA00023002"/>
    </source>
</evidence>
<feature type="domain" description="Ketoreductase" evidence="4">
    <location>
        <begin position="8"/>
        <end position="186"/>
    </location>
</feature>
<keyword evidence="6" id="KW-1185">Reference proteome</keyword>
<dbReference type="PANTHER" id="PTHR43976:SF16">
    <property type="entry name" value="SHORT-CHAIN DEHYDROGENASE_REDUCTASE FAMILY PROTEIN"/>
    <property type="match status" value="1"/>
</dbReference>
<evidence type="ECO:0000313" key="5">
    <source>
        <dbReference type="EMBL" id="MFC4357685.1"/>
    </source>
</evidence>
<reference evidence="5 6" key="1">
    <citation type="journal article" date="2019" name="Int. J. Syst. Evol. Microbiol.">
        <title>The Global Catalogue of Microorganisms (GCM) 10K type strain sequencing project: providing services to taxonomists for standard genome sequencing and annotation.</title>
        <authorList>
            <consortium name="The Broad Institute Genomics Platform"/>
            <consortium name="The Broad Institute Genome Sequencing Center for Infectious Disease"/>
            <person name="Wu L."/>
            <person name="Ma J."/>
        </authorList>
    </citation>
    <scope>NUCLEOTIDE SEQUENCE [LARGE SCALE GENOMIC DNA]</scope>
    <source>
        <strain evidence="5 6">CGMCC 1.12553</strain>
    </source>
</reference>
<dbReference type="PANTHER" id="PTHR43976">
    <property type="entry name" value="SHORT CHAIN DEHYDROGENASE"/>
    <property type="match status" value="1"/>
</dbReference>
<comment type="caution">
    <text evidence="5">The sequence shown here is derived from an EMBL/GenBank/DDBJ whole genome shotgun (WGS) entry which is preliminary data.</text>
</comment>
<dbReference type="PRINTS" id="PR00080">
    <property type="entry name" value="SDRFAMILY"/>
</dbReference>
<comment type="similarity">
    <text evidence="1 3">Belongs to the short-chain dehydrogenases/reductases (SDR) family.</text>
</comment>
<dbReference type="Pfam" id="PF00106">
    <property type="entry name" value="adh_short"/>
    <property type="match status" value="1"/>
</dbReference>
<accession>A0ABD5PAF7</accession>
<dbReference type="InterPro" id="IPR002347">
    <property type="entry name" value="SDR_fam"/>
</dbReference>
<dbReference type="PRINTS" id="PR00081">
    <property type="entry name" value="GDHRDH"/>
</dbReference>
<dbReference type="EC" id="1.1.1.-" evidence="5"/>
<dbReference type="InterPro" id="IPR036291">
    <property type="entry name" value="NAD(P)-bd_dom_sf"/>
</dbReference>
<dbReference type="GO" id="GO:0016491">
    <property type="term" value="F:oxidoreductase activity"/>
    <property type="evidence" value="ECO:0007669"/>
    <property type="project" value="UniProtKB-KW"/>
</dbReference>
<dbReference type="PROSITE" id="PS00061">
    <property type="entry name" value="ADH_SHORT"/>
    <property type="match status" value="1"/>
</dbReference>
<dbReference type="InterPro" id="IPR020904">
    <property type="entry name" value="Sc_DH/Rdtase_CS"/>
</dbReference>
<dbReference type="AlphaFoldDB" id="A0ABD5PAF7"/>
<dbReference type="RefSeq" id="WP_267622008.1">
    <property type="nucleotide sequence ID" value="NZ_JAODIW010000006.1"/>
</dbReference>
<dbReference type="SMART" id="SM00822">
    <property type="entry name" value="PKS_KR"/>
    <property type="match status" value="1"/>
</dbReference>
<gene>
    <name evidence="5" type="ORF">ACFO0N_06945</name>
</gene>
<organism evidence="5 6">
    <name type="scientific">Halobium salinum</name>
    <dbReference type="NCBI Taxonomy" id="1364940"/>
    <lineage>
        <taxon>Archaea</taxon>
        <taxon>Methanobacteriati</taxon>
        <taxon>Methanobacteriota</taxon>
        <taxon>Stenosarchaea group</taxon>
        <taxon>Halobacteria</taxon>
        <taxon>Halobacteriales</taxon>
        <taxon>Haloferacaceae</taxon>
        <taxon>Halobium</taxon>
    </lineage>
</organism>
<dbReference type="Proteomes" id="UP001595921">
    <property type="component" value="Unassembled WGS sequence"/>
</dbReference>
<dbReference type="EMBL" id="JBHSDS010000003">
    <property type="protein sequence ID" value="MFC4357685.1"/>
    <property type="molecule type" value="Genomic_DNA"/>
</dbReference>
<name>A0ABD5PAF7_9EURY</name>
<dbReference type="CDD" id="cd05233">
    <property type="entry name" value="SDR_c"/>
    <property type="match status" value="1"/>
</dbReference>
<evidence type="ECO:0000313" key="6">
    <source>
        <dbReference type="Proteomes" id="UP001595921"/>
    </source>
</evidence>
<evidence type="ECO:0000256" key="1">
    <source>
        <dbReference type="ARBA" id="ARBA00006484"/>
    </source>
</evidence>
<dbReference type="Gene3D" id="3.40.50.720">
    <property type="entry name" value="NAD(P)-binding Rossmann-like Domain"/>
    <property type="match status" value="1"/>
</dbReference>
<dbReference type="InterPro" id="IPR051911">
    <property type="entry name" value="SDR_oxidoreductase"/>
</dbReference>
<proteinExistence type="inferred from homology"/>
<sequence>MRGTTKLKTIVVTGASSGIGRSLVEHLAVDEGYHVLALARRIDRMEEEFAEVDSVTPRKLDLSDLEGTRETIRGLIDEFGPIPYLVNNAGVNVGGPLTELDPEDVLYSMRVNALAPFVLMQELVPRMADTGFGRVVNVTSGAPIDCPSGTVPYTSSKAALNAMTVITAKEYASTNVKINLMSPGPCETEMAPNGPLDPAECHPTADYLLTLPEGGPTGGFFWLGYEIPLFPDLGDIRWEQGQGSDALQEVL</sequence>